<feature type="transmembrane region" description="Helical" evidence="1">
    <location>
        <begin position="6"/>
        <end position="23"/>
    </location>
</feature>
<reference evidence="2" key="1">
    <citation type="submission" date="2023-11" db="EMBL/GenBank/DDBJ databases">
        <title>Genome assemblies of two species of porcelain crab, Petrolisthes cinctipes and Petrolisthes manimaculis (Anomura: Porcellanidae).</title>
        <authorList>
            <person name="Angst P."/>
        </authorList>
    </citation>
    <scope>NUCLEOTIDE SEQUENCE</scope>
    <source>
        <strain evidence="2">PB745_02</strain>
        <tissue evidence="2">Gill</tissue>
    </source>
</reference>
<accession>A0AAE1Q5U1</accession>
<keyword evidence="3" id="KW-1185">Reference proteome</keyword>
<sequence>MGPVLPGGVCVCFVMFVASTIFLSHTTNSNPINPLLRRPRSSESLQCQAHDVSDMTGYKDECNTTYKKIEIDGVVIYSAICDDATVVTSNKTPCTAFVQKLGNVNINVFCYPQGRE</sequence>
<gene>
    <name evidence="2" type="ORF">Pmani_009996</name>
</gene>
<organism evidence="2 3">
    <name type="scientific">Petrolisthes manimaculis</name>
    <dbReference type="NCBI Taxonomy" id="1843537"/>
    <lineage>
        <taxon>Eukaryota</taxon>
        <taxon>Metazoa</taxon>
        <taxon>Ecdysozoa</taxon>
        <taxon>Arthropoda</taxon>
        <taxon>Crustacea</taxon>
        <taxon>Multicrustacea</taxon>
        <taxon>Malacostraca</taxon>
        <taxon>Eumalacostraca</taxon>
        <taxon>Eucarida</taxon>
        <taxon>Decapoda</taxon>
        <taxon>Pleocyemata</taxon>
        <taxon>Anomura</taxon>
        <taxon>Galatheoidea</taxon>
        <taxon>Porcellanidae</taxon>
        <taxon>Petrolisthes</taxon>
    </lineage>
</organism>
<keyword evidence="1" id="KW-1133">Transmembrane helix</keyword>
<evidence type="ECO:0000313" key="3">
    <source>
        <dbReference type="Proteomes" id="UP001292094"/>
    </source>
</evidence>
<dbReference type="Proteomes" id="UP001292094">
    <property type="component" value="Unassembled WGS sequence"/>
</dbReference>
<proteinExistence type="predicted"/>
<name>A0AAE1Q5U1_9EUCA</name>
<evidence type="ECO:0000256" key="1">
    <source>
        <dbReference type="SAM" id="Phobius"/>
    </source>
</evidence>
<keyword evidence="1" id="KW-0812">Transmembrane</keyword>
<protein>
    <submittedName>
        <fullName evidence="2">Uncharacterized protein</fullName>
    </submittedName>
</protein>
<keyword evidence="1" id="KW-0472">Membrane</keyword>
<comment type="caution">
    <text evidence="2">The sequence shown here is derived from an EMBL/GenBank/DDBJ whole genome shotgun (WGS) entry which is preliminary data.</text>
</comment>
<dbReference type="AlphaFoldDB" id="A0AAE1Q5U1"/>
<evidence type="ECO:0000313" key="2">
    <source>
        <dbReference type="EMBL" id="KAK4319017.1"/>
    </source>
</evidence>
<dbReference type="EMBL" id="JAWZYT010000786">
    <property type="protein sequence ID" value="KAK4319017.1"/>
    <property type="molecule type" value="Genomic_DNA"/>
</dbReference>